<protein>
    <submittedName>
        <fullName evidence="10">Collagen alpha-2(VI) chain-like</fullName>
    </submittedName>
</protein>
<dbReference type="Pfam" id="PF01391">
    <property type="entry name" value="Collagen"/>
    <property type="match status" value="1"/>
</dbReference>
<feature type="compositionally biased region" description="Basic and acidic residues" evidence="6">
    <location>
        <begin position="293"/>
        <end position="305"/>
    </location>
</feature>
<evidence type="ECO:0000256" key="4">
    <source>
        <dbReference type="ARBA" id="ARBA00022737"/>
    </source>
</evidence>
<keyword evidence="2" id="KW-0964">Secreted</keyword>
<keyword evidence="9" id="KW-1185">Reference proteome</keyword>
<evidence type="ECO:0000256" key="5">
    <source>
        <dbReference type="ARBA" id="ARBA00022889"/>
    </source>
</evidence>
<dbReference type="Pfam" id="PF00092">
    <property type="entry name" value="VWA"/>
    <property type="match status" value="3"/>
</dbReference>
<feature type="compositionally biased region" description="Pro residues" evidence="6">
    <location>
        <begin position="36"/>
        <end position="47"/>
    </location>
</feature>
<dbReference type="PROSITE" id="PS50234">
    <property type="entry name" value="VWFA"/>
    <property type="match status" value="3"/>
</dbReference>
<evidence type="ECO:0000256" key="3">
    <source>
        <dbReference type="ARBA" id="ARBA00022530"/>
    </source>
</evidence>
<sequence>MVILGFIFLCVLQAAVSQIATPRGPRPVPGRGDDPGPTPWPFDPTDPPESCKAKIIDCPINVYFTIDTSETIALQEPPPGSLVESIKDFARAFAEKLDNTVYNNQVRFTWSIGGLHYSQRQEIFCELTSKDIFIRNVSRIVYFGKGTYTDCALRRMTQKITERSSEKAVNFSVVITDGHVTGSPCGGVKRMAARAQDLGIQLFAVPPTRVIDETGLKEIASSPYYLFAGDYVAVNLTGGRPEISELTIQRIIKAMRQQAYQKCYKPWCVNIPGKPGPKGFSGQKGAKGNRGNVGEKGEKGKRGDPGIEGPIGKHGPKGKPGLKGEKGDTGFNGAKGDAGVPGLNGTDGHKGKPGRIGAPGCKGDSGEAGPDGHPGEVGETGPKGDPGDKGDPGIPGRSGPKGNKGDPGSKGELGNPGMPGEPGTKGSPGTPGLPGPKGEMGRNGDPGLKGTPGPDGPKGPRGELGPQGNRGLAGEKGNKGAKGCDGQPGPRGEPGQPGGPGLNGTGGNPGDPGPRGDPGLQGPKGDKGRAGFNYSGPRGANGEKGNEGKKGQKGGRGGCGIKGPSGNKGPPGEPGRPGQPGEPGERGTKGDPGKDGDPGPEGDPGLSECDVVSYFRETCGCCDCEKYCGAVDIIFVIDSSESIGETNFTLEKNFVINTLNRIGSIEPDPTSPNGTRVGVVQYSHLGTFEAIRLDDPSINSLSAFKTAVKNLEWIAGGTFTPSALRFTYETLVKNRTRFHTKVSVIVVTDGRYDPVDDSTHFRYLCSDPSVVVSAYGVGDMFNQTFKSETLNSIACNKPAGVHGLRRFADLAAEDFLQSMEHKLCPNPEIKCPELSCMTEPDVAPCVERPVDMVFLVDGSERLGNLNFRYVREFLQKVADTLLLARNKDDKRRARLALMEFGDQNVFAFPLTHNWATISDGIARLNYLDSSSSVGPAIIEAINQYLVNPRQTRRLAEISFVFITDGITNTQNLDEAVNAMRGQQVVSTVVATGPDVDEKVLKKLAQNDQNAIFKGQKFSDMMTPRLFNRFIQWVC</sequence>
<evidence type="ECO:0000256" key="6">
    <source>
        <dbReference type="SAM" id="MobiDB-lite"/>
    </source>
</evidence>
<dbReference type="Proteomes" id="UP000515145">
    <property type="component" value="Chromosome 21"/>
</dbReference>
<dbReference type="FunFam" id="3.40.50.410:FF:000026">
    <property type="entry name" value="Collagen, type VI, alpha 1"/>
    <property type="match status" value="1"/>
</dbReference>
<dbReference type="CDD" id="cd00198">
    <property type="entry name" value="vWFA"/>
    <property type="match status" value="1"/>
</dbReference>
<evidence type="ECO:0000256" key="7">
    <source>
        <dbReference type="SAM" id="SignalP"/>
    </source>
</evidence>
<feature type="compositionally biased region" description="Gly residues" evidence="6">
    <location>
        <begin position="495"/>
        <end position="510"/>
    </location>
</feature>
<dbReference type="Gene3D" id="3.40.50.410">
    <property type="entry name" value="von Willebrand factor, type A domain"/>
    <property type="match status" value="3"/>
</dbReference>
<dbReference type="InterPro" id="IPR002035">
    <property type="entry name" value="VWF_A"/>
</dbReference>
<dbReference type="InParanoid" id="A0A6P7H3K0"/>
<feature type="compositionally biased region" description="Basic and acidic residues" evidence="6">
    <location>
        <begin position="583"/>
        <end position="597"/>
    </location>
</feature>
<keyword evidence="4" id="KW-0677">Repeat</keyword>
<evidence type="ECO:0000256" key="2">
    <source>
        <dbReference type="ARBA" id="ARBA00022525"/>
    </source>
</evidence>
<dbReference type="FunFam" id="3.40.50.410:FF:000027">
    <property type="entry name" value="collagen alpha-2(VI) chain isoform X1"/>
    <property type="match status" value="1"/>
</dbReference>
<feature type="signal peptide" evidence="7">
    <location>
        <begin position="1"/>
        <end position="17"/>
    </location>
</feature>
<keyword evidence="3" id="KW-0272">Extracellular matrix</keyword>
<dbReference type="GO" id="GO:0007155">
    <property type="term" value="P:cell adhesion"/>
    <property type="evidence" value="ECO:0007669"/>
    <property type="project" value="UniProtKB-KW"/>
</dbReference>
<dbReference type="InterPro" id="IPR050525">
    <property type="entry name" value="ECM_Assembly_Org"/>
</dbReference>
<name>A0A6P7H3K0_9TELE</name>
<evidence type="ECO:0000313" key="9">
    <source>
        <dbReference type="Proteomes" id="UP000515145"/>
    </source>
</evidence>
<dbReference type="OrthoDB" id="9944853at2759"/>
<evidence type="ECO:0000256" key="1">
    <source>
        <dbReference type="ARBA" id="ARBA00004498"/>
    </source>
</evidence>
<feature type="chain" id="PRO_5027731058" evidence="7">
    <location>
        <begin position="18"/>
        <end position="1034"/>
    </location>
</feature>
<accession>A0A6P7H3K0</accession>
<feature type="region of interest" description="Disordered" evidence="6">
    <location>
        <begin position="22"/>
        <end position="47"/>
    </location>
</feature>
<dbReference type="PANTHER" id="PTHR24020">
    <property type="entry name" value="COLLAGEN ALPHA"/>
    <property type="match status" value="1"/>
</dbReference>
<dbReference type="PRINTS" id="PR00453">
    <property type="entry name" value="VWFADOMAIN"/>
</dbReference>
<feature type="domain" description="VWFA" evidence="8">
    <location>
        <begin position="851"/>
        <end position="1029"/>
    </location>
</feature>
<proteinExistence type="predicted"/>
<gene>
    <name evidence="10" type="primary">LOC114426045</name>
</gene>
<organism evidence="9 10">
    <name type="scientific">Parambassis ranga</name>
    <name type="common">Indian glassy fish</name>
    <dbReference type="NCBI Taxonomy" id="210632"/>
    <lineage>
        <taxon>Eukaryota</taxon>
        <taxon>Metazoa</taxon>
        <taxon>Chordata</taxon>
        <taxon>Craniata</taxon>
        <taxon>Vertebrata</taxon>
        <taxon>Euteleostomi</taxon>
        <taxon>Actinopterygii</taxon>
        <taxon>Neopterygii</taxon>
        <taxon>Teleostei</taxon>
        <taxon>Neoteleostei</taxon>
        <taxon>Acanthomorphata</taxon>
        <taxon>Ovalentaria</taxon>
        <taxon>Ambassidae</taxon>
        <taxon>Parambassis</taxon>
    </lineage>
</organism>
<evidence type="ECO:0000259" key="8">
    <source>
        <dbReference type="PROSITE" id="PS50234"/>
    </source>
</evidence>
<keyword evidence="5" id="KW-0130">Cell adhesion</keyword>
<dbReference type="AlphaFoldDB" id="A0A6P7H3K0"/>
<dbReference type="InterPro" id="IPR036465">
    <property type="entry name" value="vWFA_dom_sf"/>
</dbReference>
<dbReference type="GeneID" id="114426045"/>
<comment type="subcellular location">
    <subcellularLocation>
        <location evidence="1">Secreted</location>
        <location evidence="1">Extracellular space</location>
        <location evidence="1">Extracellular matrix</location>
    </subcellularLocation>
</comment>
<keyword evidence="7" id="KW-0732">Signal</keyword>
<dbReference type="SMART" id="SM00327">
    <property type="entry name" value="VWA"/>
    <property type="match status" value="3"/>
</dbReference>
<reference evidence="10" key="1">
    <citation type="submission" date="2025-08" db="UniProtKB">
        <authorList>
            <consortium name="RefSeq"/>
        </authorList>
    </citation>
    <scope>IDENTIFICATION</scope>
</reference>
<dbReference type="PANTHER" id="PTHR24020:SF84">
    <property type="entry name" value="VWFA DOMAIN-CONTAINING PROTEIN"/>
    <property type="match status" value="1"/>
</dbReference>
<dbReference type="InterPro" id="IPR008160">
    <property type="entry name" value="Collagen"/>
</dbReference>
<dbReference type="SUPFAM" id="SSF53300">
    <property type="entry name" value="vWA-like"/>
    <property type="match status" value="3"/>
</dbReference>
<feature type="region of interest" description="Disordered" evidence="6">
    <location>
        <begin position="275"/>
        <end position="605"/>
    </location>
</feature>
<evidence type="ECO:0000313" key="10">
    <source>
        <dbReference type="RefSeq" id="XP_028248973.1"/>
    </source>
</evidence>
<dbReference type="RefSeq" id="XP_028248973.1">
    <property type="nucleotide sequence ID" value="XM_028393172.1"/>
</dbReference>
<feature type="compositionally biased region" description="Gly residues" evidence="6">
    <location>
        <begin position="554"/>
        <end position="563"/>
    </location>
</feature>
<feature type="domain" description="VWFA" evidence="8">
    <location>
        <begin position="61"/>
        <end position="251"/>
    </location>
</feature>
<feature type="domain" description="VWFA" evidence="8">
    <location>
        <begin position="632"/>
        <end position="823"/>
    </location>
</feature>